<evidence type="ECO:0000313" key="2">
    <source>
        <dbReference type="Proteomes" id="UP000054279"/>
    </source>
</evidence>
<keyword evidence="2" id="KW-1185">Reference proteome</keyword>
<gene>
    <name evidence="1" type="ORF">M422DRAFT_50256</name>
</gene>
<name>A0A0C9V8I7_SPHS4</name>
<dbReference type="HOGENOM" id="CLU_1205429_0_0_1"/>
<dbReference type="Proteomes" id="UP000054279">
    <property type="component" value="Unassembled WGS sequence"/>
</dbReference>
<reference evidence="1 2" key="1">
    <citation type="submission" date="2014-06" db="EMBL/GenBank/DDBJ databases">
        <title>Evolutionary Origins and Diversification of the Mycorrhizal Mutualists.</title>
        <authorList>
            <consortium name="DOE Joint Genome Institute"/>
            <consortium name="Mycorrhizal Genomics Consortium"/>
            <person name="Kohler A."/>
            <person name="Kuo A."/>
            <person name="Nagy L.G."/>
            <person name="Floudas D."/>
            <person name="Copeland A."/>
            <person name="Barry K.W."/>
            <person name="Cichocki N."/>
            <person name="Veneault-Fourrey C."/>
            <person name="LaButti K."/>
            <person name="Lindquist E.A."/>
            <person name="Lipzen A."/>
            <person name="Lundell T."/>
            <person name="Morin E."/>
            <person name="Murat C."/>
            <person name="Riley R."/>
            <person name="Ohm R."/>
            <person name="Sun H."/>
            <person name="Tunlid A."/>
            <person name="Henrissat B."/>
            <person name="Grigoriev I.V."/>
            <person name="Hibbett D.S."/>
            <person name="Martin F."/>
        </authorList>
    </citation>
    <scope>NUCLEOTIDE SEQUENCE [LARGE SCALE GENOMIC DNA]</scope>
    <source>
        <strain evidence="1 2">SS14</strain>
    </source>
</reference>
<dbReference type="OrthoDB" id="2691297at2759"/>
<dbReference type="AlphaFoldDB" id="A0A0C9V8I7"/>
<protein>
    <submittedName>
        <fullName evidence="1">Uncharacterized protein</fullName>
    </submittedName>
</protein>
<accession>A0A0C9V8I7</accession>
<sequence length="230" mass="25817">MQKFRRTLNSIIGKLQRNLPSSRNPATLQGTASASLAEPAVHVSTVVTYAGSAGKMVGKSRESNPSDSFLYAIFRPAVPFNEVNLHEISDLPEISPGVSKILNSLNESLTRLLQQDNCNVEALLWLLQTSTDPEVILSAINVIPYIQWLPQINYTFILTQMRSKLQPFIHDPKVNKHVDTREVWIWMKAFIQLGLPLSSQGDMPLYHPMDLAPYRWSKCLNKFSPAQDGS</sequence>
<organism evidence="1 2">
    <name type="scientific">Sphaerobolus stellatus (strain SS14)</name>
    <dbReference type="NCBI Taxonomy" id="990650"/>
    <lineage>
        <taxon>Eukaryota</taxon>
        <taxon>Fungi</taxon>
        <taxon>Dikarya</taxon>
        <taxon>Basidiomycota</taxon>
        <taxon>Agaricomycotina</taxon>
        <taxon>Agaricomycetes</taxon>
        <taxon>Phallomycetidae</taxon>
        <taxon>Geastrales</taxon>
        <taxon>Sphaerobolaceae</taxon>
        <taxon>Sphaerobolus</taxon>
    </lineage>
</organism>
<proteinExistence type="predicted"/>
<dbReference type="EMBL" id="KN837166">
    <property type="protein sequence ID" value="KIJ37827.1"/>
    <property type="molecule type" value="Genomic_DNA"/>
</dbReference>
<evidence type="ECO:0000313" key="1">
    <source>
        <dbReference type="EMBL" id="KIJ37827.1"/>
    </source>
</evidence>